<dbReference type="GO" id="GO:0005524">
    <property type="term" value="F:ATP binding"/>
    <property type="evidence" value="ECO:0007669"/>
    <property type="project" value="UniProtKB-KW"/>
</dbReference>
<feature type="modified residue" description="4-aspartylphosphate" evidence="4">
    <location>
        <position position="50"/>
    </location>
</feature>
<dbReference type="EC" id="2.7.13.3" evidence="2"/>
<feature type="domain" description="Histidine kinase" evidence="5">
    <location>
        <begin position="272"/>
        <end position="488"/>
    </location>
</feature>
<organism evidence="8 9">
    <name type="scientific">Sphingobacterium corticis</name>
    <dbReference type="NCBI Taxonomy" id="1812823"/>
    <lineage>
        <taxon>Bacteria</taxon>
        <taxon>Pseudomonadati</taxon>
        <taxon>Bacteroidota</taxon>
        <taxon>Sphingobacteriia</taxon>
        <taxon>Sphingobacteriales</taxon>
        <taxon>Sphingobacteriaceae</taxon>
        <taxon>Sphingobacterium</taxon>
    </lineage>
</organism>
<dbReference type="InterPro" id="IPR000700">
    <property type="entry name" value="PAS-assoc_C"/>
</dbReference>
<evidence type="ECO:0000256" key="2">
    <source>
        <dbReference type="ARBA" id="ARBA00012438"/>
    </source>
</evidence>
<reference evidence="9" key="1">
    <citation type="journal article" date="2019" name="Int. J. Syst. Evol. Microbiol.">
        <title>The Global Catalogue of Microorganisms (GCM) 10K type strain sequencing project: providing services to taxonomists for standard genome sequencing and annotation.</title>
        <authorList>
            <consortium name="The Broad Institute Genomics Platform"/>
            <consortium name="The Broad Institute Genome Sequencing Center for Infectious Disease"/>
            <person name="Wu L."/>
            <person name="Ma J."/>
        </authorList>
    </citation>
    <scope>NUCLEOTIDE SEQUENCE [LARGE SCALE GENOMIC DNA]</scope>
    <source>
        <strain evidence="9">KCTC 42248</strain>
    </source>
</reference>
<dbReference type="EMBL" id="JBHUMA010000006">
    <property type="protein sequence ID" value="MFD2598815.1"/>
    <property type="molecule type" value="Genomic_DNA"/>
</dbReference>
<dbReference type="InterPro" id="IPR003661">
    <property type="entry name" value="HisK_dim/P_dom"/>
</dbReference>
<dbReference type="InterPro" id="IPR001789">
    <property type="entry name" value="Sig_transdc_resp-reg_receiver"/>
</dbReference>
<dbReference type="SUPFAM" id="SSF55874">
    <property type="entry name" value="ATPase domain of HSP90 chaperone/DNA topoisomerase II/histidine kinase"/>
    <property type="match status" value="1"/>
</dbReference>
<accession>A0ABW5NK94</accession>
<dbReference type="SUPFAM" id="SSF47384">
    <property type="entry name" value="Homodimeric domain of signal transducing histidine kinase"/>
    <property type="match status" value="1"/>
</dbReference>
<dbReference type="Gene3D" id="3.30.565.10">
    <property type="entry name" value="Histidine kinase-like ATPase, C-terminal domain"/>
    <property type="match status" value="1"/>
</dbReference>
<dbReference type="CDD" id="cd00075">
    <property type="entry name" value="HATPase"/>
    <property type="match status" value="1"/>
</dbReference>
<protein>
    <recommendedName>
        <fullName evidence="2">histidine kinase</fullName>
        <ecNumber evidence="2">2.7.13.3</ecNumber>
    </recommendedName>
</protein>
<keyword evidence="3 4" id="KW-0597">Phosphoprotein</keyword>
<dbReference type="InterPro" id="IPR005467">
    <property type="entry name" value="His_kinase_dom"/>
</dbReference>
<keyword evidence="8" id="KW-0067">ATP-binding</keyword>
<dbReference type="InterPro" id="IPR003594">
    <property type="entry name" value="HATPase_dom"/>
</dbReference>
<dbReference type="SMART" id="SM00448">
    <property type="entry name" value="REC"/>
    <property type="match status" value="1"/>
</dbReference>
<sequence length="493" mass="56680">MILIVDDTIENIYSLERLLKSKGFEVDSASSGEEALKKVLKNDYALIILDVQMPGMDGFEVAESLSGFNKTKEIPIIFLSAVNTDKKFITKGYASGGIDYVTKPVDPDILILKVKTFYRLYEQTLALSRTEQALRSEIEERKRTQYMLRERVDHLRSILESLPQIAFMADASGEVEFVNNKWFRYSVTSKLFPETHPDDPLLWDSWSPHLLNGDPFELETRIRELGSNTYRYHLLRIIPIKEGDTIIKWVGTFTDIDDRKQVEQKKDEFLSIASHELKTPLTSIKAYIQLLDRMLDPESQKHTYLQRVQSQLDKLNGLIADLLDISKIDNGKLKINKTTFSLERMIANVVDTMYKTFGQTEVQLERQGDLIDDDLVGDEIRIEQVLTNYLTNAIKYSPNSGRVLIKTEKWDTEIKVSVTDYGIGIPKHKHKNIFDKFYRVEESSERFQGLGIGLYICAEIINQHQGTYGLDSEIGQGSTFYFTLPYQQTNTYA</sequence>
<evidence type="ECO:0000313" key="9">
    <source>
        <dbReference type="Proteomes" id="UP001597393"/>
    </source>
</evidence>
<comment type="caution">
    <text evidence="8">The sequence shown here is derived from an EMBL/GenBank/DDBJ whole genome shotgun (WGS) entry which is preliminary data.</text>
</comment>
<dbReference type="PANTHER" id="PTHR43547:SF2">
    <property type="entry name" value="HYBRID SIGNAL TRANSDUCTION HISTIDINE KINASE C"/>
    <property type="match status" value="1"/>
</dbReference>
<keyword evidence="9" id="KW-1185">Reference proteome</keyword>
<dbReference type="Gene3D" id="3.40.50.2300">
    <property type="match status" value="1"/>
</dbReference>
<dbReference type="PANTHER" id="PTHR43547">
    <property type="entry name" value="TWO-COMPONENT HISTIDINE KINASE"/>
    <property type="match status" value="1"/>
</dbReference>
<dbReference type="Pfam" id="PF00072">
    <property type="entry name" value="Response_reg"/>
    <property type="match status" value="1"/>
</dbReference>
<feature type="domain" description="Response regulatory" evidence="6">
    <location>
        <begin position="1"/>
        <end position="118"/>
    </location>
</feature>
<evidence type="ECO:0000259" key="5">
    <source>
        <dbReference type="PROSITE" id="PS50109"/>
    </source>
</evidence>
<dbReference type="Pfam" id="PF02518">
    <property type="entry name" value="HATPase_c"/>
    <property type="match status" value="1"/>
</dbReference>
<dbReference type="InterPro" id="IPR035965">
    <property type="entry name" value="PAS-like_dom_sf"/>
</dbReference>
<dbReference type="SUPFAM" id="SSF52172">
    <property type="entry name" value="CheY-like"/>
    <property type="match status" value="1"/>
</dbReference>
<dbReference type="SMART" id="SM00388">
    <property type="entry name" value="HisKA"/>
    <property type="match status" value="1"/>
</dbReference>
<dbReference type="InterPro" id="IPR036097">
    <property type="entry name" value="HisK_dim/P_sf"/>
</dbReference>
<evidence type="ECO:0000256" key="3">
    <source>
        <dbReference type="ARBA" id="ARBA00022553"/>
    </source>
</evidence>
<name>A0ABW5NK94_9SPHI</name>
<dbReference type="InterPro" id="IPR036890">
    <property type="entry name" value="HATPase_C_sf"/>
</dbReference>
<gene>
    <name evidence="8" type="ORF">ACFSQ3_07605</name>
</gene>
<evidence type="ECO:0000256" key="1">
    <source>
        <dbReference type="ARBA" id="ARBA00000085"/>
    </source>
</evidence>
<evidence type="ECO:0000313" key="8">
    <source>
        <dbReference type="EMBL" id="MFD2598815.1"/>
    </source>
</evidence>
<dbReference type="Gene3D" id="1.10.287.130">
    <property type="match status" value="1"/>
</dbReference>
<evidence type="ECO:0000259" key="6">
    <source>
        <dbReference type="PROSITE" id="PS50110"/>
    </source>
</evidence>
<dbReference type="SMART" id="SM00387">
    <property type="entry name" value="HATPase_c"/>
    <property type="match status" value="1"/>
</dbReference>
<dbReference type="CDD" id="cd00082">
    <property type="entry name" value="HisKA"/>
    <property type="match status" value="1"/>
</dbReference>
<dbReference type="InterPro" id="IPR004358">
    <property type="entry name" value="Sig_transdc_His_kin-like_C"/>
</dbReference>
<comment type="catalytic activity">
    <reaction evidence="1">
        <text>ATP + protein L-histidine = ADP + protein N-phospho-L-histidine.</text>
        <dbReference type="EC" id="2.7.13.3"/>
    </reaction>
</comment>
<feature type="domain" description="PAC" evidence="7">
    <location>
        <begin position="216"/>
        <end position="268"/>
    </location>
</feature>
<dbReference type="Gene3D" id="3.30.450.20">
    <property type="entry name" value="PAS domain"/>
    <property type="match status" value="1"/>
</dbReference>
<dbReference type="PROSITE" id="PS50113">
    <property type="entry name" value="PAC"/>
    <property type="match status" value="1"/>
</dbReference>
<evidence type="ECO:0000256" key="4">
    <source>
        <dbReference type="PROSITE-ProRule" id="PRU00169"/>
    </source>
</evidence>
<dbReference type="Pfam" id="PF00512">
    <property type="entry name" value="HisKA"/>
    <property type="match status" value="1"/>
</dbReference>
<dbReference type="PROSITE" id="PS50110">
    <property type="entry name" value="RESPONSE_REGULATORY"/>
    <property type="match status" value="1"/>
</dbReference>
<dbReference type="PROSITE" id="PS50109">
    <property type="entry name" value="HIS_KIN"/>
    <property type="match status" value="1"/>
</dbReference>
<dbReference type="Proteomes" id="UP001597393">
    <property type="component" value="Unassembled WGS sequence"/>
</dbReference>
<evidence type="ECO:0000259" key="7">
    <source>
        <dbReference type="PROSITE" id="PS50113"/>
    </source>
</evidence>
<proteinExistence type="predicted"/>
<dbReference type="RefSeq" id="WP_380868946.1">
    <property type="nucleotide sequence ID" value="NZ_JBHUMA010000006.1"/>
</dbReference>
<dbReference type="InterPro" id="IPR011006">
    <property type="entry name" value="CheY-like_superfamily"/>
</dbReference>
<dbReference type="SUPFAM" id="SSF55785">
    <property type="entry name" value="PYP-like sensor domain (PAS domain)"/>
    <property type="match status" value="1"/>
</dbReference>
<keyword evidence="8" id="KW-0547">Nucleotide-binding</keyword>
<dbReference type="PRINTS" id="PR00344">
    <property type="entry name" value="BCTRLSENSOR"/>
</dbReference>